<evidence type="ECO:0000313" key="1">
    <source>
        <dbReference type="EMBL" id="MBW90139.1"/>
    </source>
</evidence>
<accession>A0A2P2J9J3</accession>
<name>A0A2P2J9J3_RHIMU</name>
<dbReference type="AlphaFoldDB" id="A0A2P2J9J3"/>
<proteinExistence type="predicted"/>
<dbReference type="EMBL" id="GGEC01009656">
    <property type="protein sequence ID" value="MBW90139.1"/>
    <property type="molecule type" value="Transcribed_RNA"/>
</dbReference>
<sequence length="32" mass="3571">MSLFFGLICSVGNLTFSMHEAKYSSCVHNFLS</sequence>
<reference evidence="1" key="1">
    <citation type="submission" date="2018-02" db="EMBL/GenBank/DDBJ databases">
        <title>Rhizophora mucronata_Transcriptome.</title>
        <authorList>
            <person name="Meera S.P."/>
            <person name="Sreeshan A."/>
            <person name="Augustine A."/>
        </authorList>
    </citation>
    <scope>NUCLEOTIDE SEQUENCE</scope>
    <source>
        <tissue evidence="1">Leaf</tissue>
    </source>
</reference>
<organism evidence="1">
    <name type="scientific">Rhizophora mucronata</name>
    <name type="common">Asiatic mangrove</name>
    <dbReference type="NCBI Taxonomy" id="61149"/>
    <lineage>
        <taxon>Eukaryota</taxon>
        <taxon>Viridiplantae</taxon>
        <taxon>Streptophyta</taxon>
        <taxon>Embryophyta</taxon>
        <taxon>Tracheophyta</taxon>
        <taxon>Spermatophyta</taxon>
        <taxon>Magnoliopsida</taxon>
        <taxon>eudicotyledons</taxon>
        <taxon>Gunneridae</taxon>
        <taxon>Pentapetalae</taxon>
        <taxon>rosids</taxon>
        <taxon>fabids</taxon>
        <taxon>Malpighiales</taxon>
        <taxon>Rhizophoraceae</taxon>
        <taxon>Rhizophora</taxon>
    </lineage>
</organism>
<protein>
    <submittedName>
        <fullName evidence="1">Uncharacterized protein</fullName>
    </submittedName>
</protein>